<evidence type="ECO:0000313" key="3">
    <source>
        <dbReference type="EMBL" id="RAI75014.1"/>
    </source>
</evidence>
<evidence type="ECO:0000259" key="2">
    <source>
        <dbReference type="Pfam" id="PF16344"/>
    </source>
</evidence>
<dbReference type="GO" id="GO:0016989">
    <property type="term" value="F:sigma factor antagonist activity"/>
    <property type="evidence" value="ECO:0007669"/>
    <property type="project" value="TreeGrafter"/>
</dbReference>
<dbReference type="RefSeq" id="WP_111342915.1">
    <property type="nucleotide sequence ID" value="NZ_QLII01000001.1"/>
</dbReference>
<organism evidence="3 4">
    <name type="scientific">Spirosoma telluris</name>
    <dbReference type="NCBI Taxonomy" id="2183553"/>
    <lineage>
        <taxon>Bacteria</taxon>
        <taxon>Pseudomonadati</taxon>
        <taxon>Bacteroidota</taxon>
        <taxon>Cytophagia</taxon>
        <taxon>Cytophagales</taxon>
        <taxon>Cytophagaceae</taxon>
        <taxon>Spirosoma</taxon>
    </lineage>
</organism>
<dbReference type="Pfam" id="PF16344">
    <property type="entry name" value="FecR_C"/>
    <property type="match status" value="1"/>
</dbReference>
<dbReference type="Pfam" id="PF04773">
    <property type="entry name" value="FecR"/>
    <property type="match status" value="1"/>
</dbReference>
<feature type="domain" description="FecR protein" evidence="1">
    <location>
        <begin position="121"/>
        <end position="216"/>
    </location>
</feature>
<dbReference type="InterPro" id="IPR032508">
    <property type="entry name" value="FecR_C"/>
</dbReference>
<dbReference type="EMBL" id="QLII01000001">
    <property type="protein sequence ID" value="RAI75014.1"/>
    <property type="molecule type" value="Genomic_DNA"/>
</dbReference>
<dbReference type="PANTHER" id="PTHR30273:SF2">
    <property type="entry name" value="PROTEIN FECR"/>
    <property type="match status" value="1"/>
</dbReference>
<dbReference type="OrthoDB" id="1523489at2"/>
<reference evidence="3 4" key="1">
    <citation type="submission" date="2018-06" db="EMBL/GenBank/DDBJ databases">
        <title>Spirosoma sp. HMF3257 Genome sequencing and assembly.</title>
        <authorList>
            <person name="Kang H."/>
            <person name="Cha I."/>
            <person name="Kim H."/>
            <person name="Kang J."/>
            <person name="Joh K."/>
        </authorList>
    </citation>
    <scope>NUCLEOTIDE SEQUENCE [LARGE SCALE GENOMIC DNA]</scope>
    <source>
        <strain evidence="3 4">HMF3257</strain>
    </source>
</reference>
<accession>A0A327NM90</accession>
<dbReference type="AlphaFoldDB" id="A0A327NM90"/>
<comment type="caution">
    <text evidence="3">The sequence shown here is derived from an EMBL/GenBank/DDBJ whole genome shotgun (WGS) entry which is preliminary data.</text>
</comment>
<feature type="domain" description="Protein FecR C-terminal" evidence="2">
    <location>
        <begin position="260"/>
        <end position="320"/>
    </location>
</feature>
<proteinExistence type="predicted"/>
<keyword evidence="4" id="KW-1185">Reference proteome</keyword>
<dbReference type="PANTHER" id="PTHR30273">
    <property type="entry name" value="PERIPLASMIC SIGNAL SENSOR AND SIGMA FACTOR ACTIVATOR FECR-RELATED"/>
    <property type="match status" value="1"/>
</dbReference>
<evidence type="ECO:0000313" key="4">
    <source>
        <dbReference type="Proteomes" id="UP000249016"/>
    </source>
</evidence>
<protein>
    <submittedName>
        <fullName evidence="3">Iron dicitrate transport regulator FecR</fullName>
    </submittedName>
</protein>
<dbReference type="InterPro" id="IPR012373">
    <property type="entry name" value="Ferrdict_sens_TM"/>
</dbReference>
<name>A0A327NM90_9BACT</name>
<evidence type="ECO:0000259" key="1">
    <source>
        <dbReference type="Pfam" id="PF04773"/>
    </source>
</evidence>
<sequence length="334" mass="38046">MNPSLTKTIVFDFFDGKATAIQRKYIEAWLADEANQETYYQYLDEWESQRPQFAVDADKALDAFLPVLEDMTPRTSQPKLVQDTPSSWISPWQNWRLAASILLVSLLGAFLFRSQLLYKSYQTAYGQTATYQLSDGTSVVLNANSTLRVPRFGFGNDTRNVFLEGEGEFTVTHTTNHQRFIVQTPGNFQVEVLGTEFVVYARERGKRVFLNKGKVKLGLPQGQQLYMKPGNVVTVANSGRYQLTQVAPARPYIAWKDHWFYFDNTSLADVAIQIQERFGVNVVVTDTALAQRRIAGNFKAEKADDLLQVLSELLNLNIVKTRHQIELRTPKQPF</sequence>
<dbReference type="Proteomes" id="UP000249016">
    <property type="component" value="Unassembled WGS sequence"/>
</dbReference>
<dbReference type="Gene3D" id="3.55.50.30">
    <property type="match status" value="1"/>
</dbReference>
<dbReference type="InterPro" id="IPR006860">
    <property type="entry name" value="FecR"/>
</dbReference>
<dbReference type="Gene3D" id="2.60.120.1440">
    <property type="match status" value="1"/>
</dbReference>
<dbReference type="PIRSF" id="PIRSF018266">
    <property type="entry name" value="FecR"/>
    <property type="match status" value="1"/>
</dbReference>
<gene>
    <name evidence="3" type="ORF">HMF3257_13670</name>
</gene>